<organism evidence="1 2">
    <name type="scientific">Bradyrhizobium erythrophlei</name>
    <dbReference type="NCBI Taxonomy" id="1437360"/>
    <lineage>
        <taxon>Bacteria</taxon>
        <taxon>Pseudomonadati</taxon>
        <taxon>Pseudomonadota</taxon>
        <taxon>Alphaproteobacteria</taxon>
        <taxon>Hyphomicrobiales</taxon>
        <taxon>Nitrobacteraceae</taxon>
        <taxon>Bradyrhizobium</taxon>
    </lineage>
</organism>
<reference evidence="1 2" key="1">
    <citation type="submission" date="2016-11" db="EMBL/GenBank/DDBJ databases">
        <authorList>
            <person name="Jaros S."/>
            <person name="Januszkiewicz K."/>
            <person name="Wedrychowicz H."/>
        </authorList>
    </citation>
    <scope>NUCLEOTIDE SEQUENCE [LARGE SCALE GENOMIC DNA]</scope>
    <source>
        <strain evidence="1 2">GAS138</strain>
    </source>
</reference>
<evidence type="ECO:0000313" key="1">
    <source>
        <dbReference type="EMBL" id="SHG50712.1"/>
    </source>
</evidence>
<name>A0A1M5KD43_9BRAD</name>
<sequence length="108" mass="11763">MPWTGKNGPSSHRKGVSREALEMAITAAVKKSDPQCEPFVGVLIEHHAPGSREDTNWAIKGIRFGRAARDKCSAALVAVIDEMQGAFELRQDAAPAKPAIGRRRRRSS</sequence>
<dbReference type="EMBL" id="LT670817">
    <property type="protein sequence ID" value="SHG50712.1"/>
    <property type="molecule type" value="Genomic_DNA"/>
</dbReference>
<evidence type="ECO:0000313" key="2">
    <source>
        <dbReference type="Proteomes" id="UP000189796"/>
    </source>
</evidence>
<protein>
    <submittedName>
        <fullName evidence="1">Uncharacterized protein</fullName>
    </submittedName>
</protein>
<gene>
    <name evidence="1" type="ORF">SAMN05443248_1782</name>
</gene>
<dbReference type="Proteomes" id="UP000189796">
    <property type="component" value="Chromosome I"/>
</dbReference>
<accession>A0A1M5KD43</accession>
<dbReference type="AlphaFoldDB" id="A0A1M5KD43"/>
<proteinExistence type="predicted"/>